<gene>
    <name evidence="2" type="ORF">A4X13_0g8903</name>
</gene>
<protein>
    <submittedName>
        <fullName evidence="2">Uncharacterized protein</fullName>
    </submittedName>
</protein>
<evidence type="ECO:0000313" key="3">
    <source>
        <dbReference type="Proteomes" id="UP000077521"/>
    </source>
</evidence>
<sequence>AHIVTSNMSTKESAPAYAPASSTSPTSTPLRRTAGEANIEDPPVRSLPAAPAPAPASAVSLLTRDMANTPST</sequence>
<keyword evidence="3" id="KW-1185">Reference proteome</keyword>
<feature type="non-terminal residue" evidence="2">
    <location>
        <position position="1"/>
    </location>
</feature>
<proteinExistence type="predicted"/>
<comment type="caution">
    <text evidence="2">The sequence shown here is derived from an EMBL/GenBank/DDBJ whole genome shotgun (WGS) entry which is preliminary data.</text>
</comment>
<feature type="compositionally biased region" description="Low complexity" evidence="1">
    <location>
        <begin position="44"/>
        <end position="62"/>
    </location>
</feature>
<name>A0A8T8SD18_9BASI</name>
<organism evidence="2 3">
    <name type="scientific">Tilletia indica</name>
    <dbReference type="NCBI Taxonomy" id="43049"/>
    <lineage>
        <taxon>Eukaryota</taxon>
        <taxon>Fungi</taxon>
        <taxon>Dikarya</taxon>
        <taxon>Basidiomycota</taxon>
        <taxon>Ustilaginomycotina</taxon>
        <taxon>Exobasidiomycetes</taxon>
        <taxon>Tilletiales</taxon>
        <taxon>Tilletiaceae</taxon>
        <taxon>Tilletia</taxon>
    </lineage>
</organism>
<reference evidence="2" key="2">
    <citation type="journal article" date="2019" name="IMA Fungus">
        <title>Genome sequencing and comparison of five Tilletia species to identify candidate genes for the detection of regulated species infecting wheat.</title>
        <authorList>
            <person name="Nguyen H.D.T."/>
            <person name="Sultana T."/>
            <person name="Kesanakurti P."/>
            <person name="Hambleton S."/>
        </authorList>
    </citation>
    <scope>NUCLEOTIDE SEQUENCE</scope>
    <source>
        <strain evidence="2">DAOMC 236416</strain>
    </source>
</reference>
<dbReference type="EMBL" id="LWDF02001919">
    <property type="protein sequence ID" value="KAE8237127.1"/>
    <property type="molecule type" value="Genomic_DNA"/>
</dbReference>
<evidence type="ECO:0000313" key="2">
    <source>
        <dbReference type="EMBL" id="KAE8237127.1"/>
    </source>
</evidence>
<dbReference type="Proteomes" id="UP000077521">
    <property type="component" value="Unassembled WGS sequence"/>
</dbReference>
<reference evidence="2" key="1">
    <citation type="submission" date="2016-04" db="EMBL/GenBank/DDBJ databases">
        <authorList>
            <person name="Nguyen H.D."/>
            <person name="Samba Siva P."/>
            <person name="Cullis J."/>
            <person name="Levesque C.A."/>
            <person name="Hambleton S."/>
        </authorList>
    </citation>
    <scope>NUCLEOTIDE SEQUENCE</scope>
    <source>
        <strain evidence="2">DAOMC 236416</strain>
    </source>
</reference>
<evidence type="ECO:0000256" key="1">
    <source>
        <dbReference type="SAM" id="MobiDB-lite"/>
    </source>
</evidence>
<dbReference type="AlphaFoldDB" id="A0A8T8SD18"/>
<feature type="compositionally biased region" description="Polar residues" evidence="1">
    <location>
        <begin position="1"/>
        <end position="12"/>
    </location>
</feature>
<accession>A0A8T8SD18</accession>
<feature type="region of interest" description="Disordered" evidence="1">
    <location>
        <begin position="1"/>
        <end position="72"/>
    </location>
</feature>
<feature type="compositionally biased region" description="Low complexity" evidence="1">
    <location>
        <begin position="13"/>
        <end position="29"/>
    </location>
</feature>